<dbReference type="Gene3D" id="1.10.579.10">
    <property type="entry name" value="DNA Cyclobutane Dipyrimidine Photolyase, subunit A, domain 3"/>
    <property type="match status" value="1"/>
</dbReference>
<dbReference type="GO" id="GO:0048471">
    <property type="term" value="C:perinuclear region of cytoplasm"/>
    <property type="evidence" value="ECO:0007669"/>
    <property type="project" value="UniProtKB-SubCell"/>
</dbReference>
<dbReference type="InterPro" id="IPR036134">
    <property type="entry name" value="Crypto/Photolyase_FAD-like_sf"/>
</dbReference>
<evidence type="ECO:0000256" key="8">
    <source>
        <dbReference type="ARBA" id="ARBA00022630"/>
    </source>
</evidence>
<evidence type="ECO:0000256" key="5">
    <source>
        <dbReference type="ARBA" id="ARBA00021159"/>
    </source>
</evidence>
<dbReference type="Pfam" id="PF03441">
    <property type="entry name" value="FAD_binding_7"/>
    <property type="match status" value="1"/>
</dbReference>
<evidence type="ECO:0000256" key="12">
    <source>
        <dbReference type="ARBA" id="ARBA00023170"/>
    </source>
</evidence>
<dbReference type="SUPFAM" id="SSF48173">
    <property type="entry name" value="Cryptochrome/photolyase FAD-binding domain"/>
    <property type="match status" value="1"/>
</dbReference>
<accession>A0A7R8ZYE5</accession>
<evidence type="ECO:0000256" key="7">
    <source>
        <dbReference type="ARBA" id="ARBA00022491"/>
    </source>
</evidence>
<evidence type="ECO:0000259" key="14">
    <source>
        <dbReference type="Pfam" id="PF03441"/>
    </source>
</evidence>
<evidence type="ECO:0000256" key="9">
    <source>
        <dbReference type="ARBA" id="ARBA00022741"/>
    </source>
</evidence>
<dbReference type="InterPro" id="IPR002081">
    <property type="entry name" value="Cryptochrome/DNA_photolyase_1"/>
</dbReference>
<comment type="similarity">
    <text evidence="4">Belongs to the DNA photolyase class-1 family.</text>
</comment>
<dbReference type="EMBL" id="OB678849">
    <property type="protein sequence ID" value="CAD7236409.1"/>
    <property type="molecule type" value="Genomic_DNA"/>
</dbReference>
<feature type="domain" description="Cryptochrome/DNA photolyase FAD-binding" evidence="14">
    <location>
        <begin position="1"/>
        <end position="86"/>
    </location>
</feature>
<evidence type="ECO:0000256" key="1">
    <source>
        <dbReference type="ARBA" id="ARBA00001974"/>
    </source>
</evidence>
<sequence>MWISSSAFEKVLDCSHCLSPVTFGKRLEPSGEFVRRYVPELQNFPTEWIYQPWQAPESVQEKSGCVIGKDYPLPIVDYSQASQRCRYNTGMKVNTSNIRIRPPA</sequence>
<dbReference type="GO" id="GO:0045892">
    <property type="term" value="P:negative regulation of DNA-templated transcription"/>
    <property type="evidence" value="ECO:0007669"/>
    <property type="project" value="TreeGrafter"/>
</dbReference>
<evidence type="ECO:0000256" key="6">
    <source>
        <dbReference type="ARBA" id="ARBA00022490"/>
    </source>
</evidence>
<dbReference type="PANTHER" id="PTHR11455:SF17">
    <property type="entry name" value="CRYPTOCHROME-1"/>
    <property type="match status" value="1"/>
</dbReference>
<organism evidence="15">
    <name type="scientific">Cyprideis torosa</name>
    <dbReference type="NCBI Taxonomy" id="163714"/>
    <lineage>
        <taxon>Eukaryota</taxon>
        <taxon>Metazoa</taxon>
        <taxon>Ecdysozoa</taxon>
        <taxon>Arthropoda</taxon>
        <taxon>Crustacea</taxon>
        <taxon>Oligostraca</taxon>
        <taxon>Ostracoda</taxon>
        <taxon>Podocopa</taxon>
        <taxon>Podocopida</taxon>
        <taxon>Cytherocopina</taxon>
        <taxon>Cytheroidea</taxon>
        <taxon>Cytherideidae</taxon>
        <taxon>Cyprideis</taxon>
    </lineage>
</organism>
<gene>
    <name evidence="15" type="ORF">CTOB1V02_LOCUS14224</name>
</gene>
<evidence type="ECO:0000256" key="3">
    <source>
        <dbReference type="ARBA" id="ARBA00004556"/>
    </source>
</evidence>
<reference evidence="15" key="1">
    <citation type="submission" date="2020-11" db="EMBL/GenBank/DDBJ databases">
        <authorList>
            <person name="Tran Van P."/>
        </authorList>
    </citation>
    <scope>NUCLEOTIDE SEQUENCE</scope>
</reference>
<keyword evidence="9" id="KW-0547">Nucleotide-binding</keyword>
<keyword evidence="11" id="KW-0090">Biological rhythms</keyword>
<dbReference type="GO" id="GO:0043153">
    <property type="term" value="P:entrainment of circadian clock by photoperiod"/>
    <property type="evidence" value="ECO:0007669"/>
    <property type="project" value="TreeGrafter"/>
</dbReference>
<keyword evidence="13" id="KW-0539">Nucleus</keyword>
<evidence type="ECO:0000256" key="11">
    <source>
        <dbReference type="ARBA" id="ARBA00023108"/>
    </source>
</evidence>
<dbReference type="GO" id="GO:0032922">
    <property type="term" value="P:circadian regulation of gene expression"/>
    <property type="evidence" value="ECO:0007669"/>
    <property type="project" value="TreeGrafter"/>
</dbReference>
<keyword evidence="10" id="KW-0274">FAD</keyword>
<evidence type="ECO:0000313" key="15">
    <source>
        <dbReference type="EMBL" id="CAD7236409.1"/>
    </source>
</evidence>
<keyword evidence="6" id="KW-0963">Cytoplasm</keyword>
<dbReference type="InterPro" id="IPR005101">
    <property type="entry name" value="Cryptochr/Photolyase_FAD-bd"/>
</dbReference>
<dbReference type="GO" id="GO:0005634">
    <property type="term" value="C:nucleus"/>
    <property type="evidence" value="ECO:0007669"/>
    <property type="project" value="UniProtKB-SubCell"/>
</dbReference>
<dbReference type="GO" id="GO:0003677">
    <property type="term" value="F:DNA binding"/>
    <property type="evidence" value="ECO:0007669"/>
    <property type="project" value="TreeGrafter"/>
</dbReference>
<evidence type="ECO:0000256" key="2">
    <source>
        <dbReference type="ARBA" id="ARBA00004123"/>
    </source>
</evidence>
<comment type="subcellular location">
    <subcellularLocation>
        <location evidence="3">Cytoplasm</location>
        <location evidence="3">Perinuclear region</location>
    </subcellularLocation>
    <subcellularLocation>
        <location evidence="2">Nucleus</location>
    </subcellularLocation>
</comment>
<dbReference type="PANTHER" id="PTHR11455">
    <property type="entry name" value="CRYPTOCHROME"/>
    <property type="match status" value="1"/>
</dbReference>
<dbReference type="GO" id="GO:0071949">
    <property type="term" value="F:FAD binding"/>
    <property type="evidence" value="ECO:0007669"/>
    <property type="project" value="TreeGrafter"/>
</dbReference>
<name>A0A7R8ZYE5_9CRUS</name>
<evidence type="ECO:0000256" key="4">
    <source>
        <dbReference type="ARBA" id="ARBA00005862"/>
    </source>
</evidence>
<comment type="cofactor">
    <cofactor evidence="1">
        <name>FAD</name>
        <dbReference type="ChEBI" id="CHEBI:57692"/>
    </cofactor>
</comment>
<evidence type="ECO:0000256" key="13">
    <source>
        <dbReference type="ARBA" id="ARBA00023242"/>
    </source>
</evidence>
<keyword evidence="12" id="KW-0675">Receptor</keyword>
<evidence type="ECO:0000256" key="10">
    <source>
        <dbReference type="ARBA" id="ARBA00022827"/>
    </source>
</evidence>
<dbReference type="AlphaFoldDB" id="A0A7R8ZYE5"/>
<keyword evidence="8" id="KW-0285">Flavoprotein</keyword>
<dbReference type="OrthoDB" id="435881at2759"/>
<protein>
    <recommendedName>
        <fullName evidence="5">Cryptochrome-1</fullName>
    </recommendedName>
</protein>
<proteinExistence type="inferred from homology"/>
<keyword evidence="7" id="KW-0678">Repressor</keyword>